<dbReference type="RefSeq" id="WP_126128033.1">
    <property type="nucleotide sequence ID" value="NZ_CP034464.1"/>
</dbReference>
<dbReference type="EMBL" id="CP034464">
    <property type="protein sequence ID" value="AZP12654.1"/>
    <property type="molecule type" value="Genomic_DNA"/>
</dbReference>
<comment type="pathway">
    <text evidence="11">Porphyrin-containing compound metabolism.</text>
</comment>
<keyword evidence="2" id="KW-1003">Cell membrane</keyword>
<keyword evidence="9 12" id="KW-0472">Membrane</keyword>
<evidence type="ECO:0000313" key="14">
    <source>
        <dbReference type="Proteomes" id="UP000275663"/>
    </source>
</evidence>
<keyword evidence="10" id="KW-1015">Disulfide bond</keyword>
<sequence>MWVQLLITALLVALLPLSLVWVSDDADKYRKLIGVTLFLTLDLIIFGAFTRLTDSGLGCPDWPGCYGQANPWQSLSAIQSAQALMPHGPVTVQKAWIEMTHRYLAMCVGVLIVAQMIISWWRRSKLKHSPWLATGLFFFVCLQGAFGAWTVTLKLQPVIVTIHLLLGMGLLALLTWAWVREGSNTLTQYAKQNLTGIATFALVLLFLQIALGGWVSTNYAALACHDYPLCNGELIPELDFSHAFSLWRQLGQTTSGEFLPFSALVAIQWVHRSFAWLVVFVILYLAYLVKKIGVASNLAKALFILIFLQLLSGASTVFFSWPLLIAVIHNAGAALLVLLLCMLNYRVRHAATP</sequence>
<dbReference type="Pfam" id="PF02628">
    <property type="entry name" value="COX15-CtaA"/>
    <property type="match status" value="1"/>
</dbReference>
<keyword evidence="3 12" id="KW-0812">Transmembrane</keyword>
<evidence type="ECO:0000256" key="7">
    <source>
        <dbReference type="ARBA" id="ARBA00023004"/>
    </source>
</evidence>
<evidence type="ECO:0000256" key="12">
    <source>
        <dbReference type="SAM" id="Phobius"/>
    </source>
</evidence>
<keyword evidence="14" id="KW-1185">Reference proteome</keyword>
<evidence type="ECO:0000256" key="5">
    <source>
        <dbReference type="ARBA" id="ARBA00022989"/>
    </source>
</evidence>
<keyword evidence="6" id="KW-0560">Oxidoreductase</keyword>
<feature type="transmembrane region" description="Helical" evidence="12">
    <location>
        <begin position="6"/>
        <end position="23"/>
    </location>
</feature>
<proteinExistence type="predicted"/>
<feature type="transmembrane region" description="Helical" evidence="12">
    <location>
        <begin position="194"/>
        <end position="215"/>
    </location>
</feature>
<evidence type="ECO:0000256" key="10">
    <source>
        <dbReference type="ARBA" id="ARBA00023157"/>
    </source>
</evidence>
<comment type="subcellular location">
    <subcellularLocation>
        <location evidence="1">Membrane</location>
        <topology evidence="1">Multi-pass membrane protein</topology>
    </subcellularLocation>
</comment>
<feature type="transmembrane region" description="Helical" evidence="12">
    <location>
        <begin position="103"/>
        <end position="121"/>
    </location>
</feature>
<dbReference type="Proteomes" id="UP000275663">
    <property type="component" value="Chromosome"/>
</dbReference>
<feature type="transmembrane region" description="Helical" evidence="12">
    <location>
        <begin position="269"/>
        <end position="289"/>
    </location>
</feature>
<evidence type="ECO:0000256" key="11">
    <source>
        <dbReference type="ARBA" id="ARBA00023444"/>
    </source>
</evidence>
<dbReference type="KEGG" id="upv:EJN92_11965"/>
<dbReference type="GO" id="GO:0016491">
    <property type="term" value="F:oxidoreductase activity"/>
    <property type="evidence" value="ECO:0007669"/>
    <property type="project" value="UniProtKB-KW"/>
</dbReference>
<dbReference type="GO" id="GO:0046872">
    <property type="term" value="F:metal ion binding"/>
    <property type="evidence" value="ECO:0007669"/>
    <property type="project" value="UniProtKB-KW"/>
</dbReference>
<protein>
    <submittedName>
        <fullName evidence="13">Heme A synthase</fullName>
    </submittedName>
</protein>
<dbReference type="OrthoDB" id="1447144at2"/>
<dbReference type="AlphaFoldDB" id="A0A3S9HKM3"/>
<gene>
    <name evidence="13" type="ORF">EJN92_11965</name>
</gene>
<organism evidence="13 14">
    <name type="scientific">Undibacterium parvum</name>
    <dbReference type="NCBI Taxonomy" id="401471"/>
    <lineage>
        <taxon>Bacteria</taxon>
        <taxon>Pseudomonadati</taxon>
        <taxon>Pseudomonadota</taxon>
        <taxon>Betaproteobacteria</taxon>
        <taxon>Burkholderiales</taxon>
        <taxon>Oxalobacteraceae</taxon>
        <taxon>Undibacterium</taxon>
    </lineage>
</organism>
<keyword evidence="7" id="KW-0408">Iron</keyword>
<evidence type="ECO:0000256" key="8">
    <source>
        <dbReference type="ARBA" id="ARBA00023133"/>
    </source>
</evidence>
<reference evidence="13 14" key="1">
    <citation type="journal article" date="2011" name="Int. J. Syst. Evol. Microbiol.">
        <title>Description of Undibacterium oligocarboniphilum sp. nov., isolated from purified water, and Undibacterium pigrum strain CCUG 49012 as the type strain of Undibacterium parvum sp. nov., and emended descriptions of the genus Undibacterium and the species Undibacterium pigrum.</title>
        <authorList>
            <person name="Eder W."/>
            <person name="Wanner G."/>
            <person name="Ludwig W."/>
            <person name="Busse H.J."/>
            <person name="Ziemke-Kageler F."/>
            <person name="Lang E."/>
        </authorList>
    </citation>
    <scope>NUCLEOTIDE SEQUENCE [LARGE SCALE GENOMIC DNA]</scope>
    <source>
        <strain evidence="13 14">DSM 23061</strain>
    </source>
</reference>
<feature type="transmembrane region" description="Helical" evidence="12">
    <location>
        <begin position="158"/>
        <end position="179"/>
    </location>
</feature>
<feature type="transmembrane region" description="Helical" evidence="12">
    <location>
        <begin position="301"/>
        <end position="321"/>
    </location>
</feature>
<evidence type="ECO:0000256" key="9">
    <source>
        <dbReference type="ARBA" id="ARBA00023136"/>
    </source>
</evidence>
<feature type="transmembrane region" description="Helical" evidence="12">
    <location>
        <begin position="327"/>
        <end position="345"/>
    </location>
</feature>
<dbReference type="InterPro" id="IPR003780">
    <property type="entry name" value="COX15/CtaA_fam"/>
</dbReference>
<dbReference type="PANTHER" id="PTHR35457:SF1">
    <property type="entry name" value="HEME A SYNTHASE"/>
    <property type="match status" value="1"/>
</dbReference>
<dbReference type="GO" id="GO:0006784">
    <property type="term" value="P:heme A biosynthetic process"/>
    <property type="evidence" value="ECO:0007669"/>
    <property type="project" value="InterPro"/>
</dbReference>
<feature type="transmembrane region" description="Helical" evidence="12">
    <location>
        <begin position="32"/>
        <end position="52"/>
    </location>
</feature>
<keyword evidence="4" id="KW-0479">Metal-binding</keyword>
<name>A0A3S9HKM3_9BURK</name>
<evidence type="ECO:0000313" key="13">
    <source>
        <dbReference type="EMBL" id="AZP12654.1"/>
    </source>
</evidence>
<feature type="transmembrane region" description="Helical" evidence="12">
    <location>
        <begin position="133"/>
        <end position="152"/>
    </location>
</feature>
<evidence type="ECO:0000256" key="2">
    <source>
        <dbReference type="ARBA" id="ARBA00022475"/>
    </source>
</evidence>
<evidence type="ECO:0000256" key="4">
    <source>
        <dbReference type="ARBA" id="ARBA00022723"/>
    </source>
</evidence>
<accession>A0A3S9HKM3</accession>
<evidence type="ECO:0000256" key="3">
    <source>
        <dbReference type="ARBA" id="ARBA00022692"/>
    </source>
</evidence>
<keyword evidence="5 12" id="KW-1133">Transmembrane helix</keyword>
<evidence type="ECO:0000256" key="1">
    <source>
        <dbReference type="ARBA" id="ARBA00004141"/>
    </source>
</evidence>
<evidence type="ECO:0000256" key="6">
    <source>
        <dbReference type="ARBA" id="ARBA00023002"/>
    </source>
</evidence>
<keyword evidence="8" id="KW-0350">Heme biosynthesis</keyword>
<dbReference type="GO" id="GO:0016020">
    <property type="term" value="C:membrane"/>
    <property type="evidence" value="ECO:0007669"/>
    <property type="project" value="UniProtKB-SubCell"/>
</dbReference>
<dbReference type="PANTHER" id="PTHR35457">
    <property type="entry name" value="HEME A SYNTHASE"/>
    <property type="match status" value="1"/>
</dbReference>
<dbReference type="InterPro" id="IPR050450">
    <property type="entry name" value="COX15/CtaA_HemeA_synthase"/>
</dbReference>